<dbReference type="PATRIC" id="fig|1653334.4.peg.50"/>
<dbReference type="RefSeq" id="WP_083204471.1">
    <property type="nucleotide sequence ID" value="NZ_FMBM01000002.1"/>
</dbReference>
<evidence type="ECO:0000313" key="2">
    <source>
        <dbReference type="EMBL" id="SCC80974.1"/>
    </source>
</evidence>
<dbReference type="Gene3D" id="1.10.340.30">
    <property type="entry name" value="Hypothetical protein, domain 2"/>
    <property type="match status" value="1"/>
</dbReference>
<sequence length="228" mass="25500">MSEAKAGQKSETTRSRKEIIEALMQRHGQTFCDKLSIPIEQGTPSPLFRWLVASILFSARINADIACAAARALSEAGWRTAQAMAESTWEERTEVLNRAGYARYDESTSRMLGESAQMLLEQYKGDLRILRETAGAEPQAERKRLKAFKGLGDVGVDIFFREVQTIWDELYPFLDERALDAADQLGLPRDARALAGLVPREDFPRFATALAQAARRHDIDAIRGEEPA</sequence>
<name>A0A0P7Y7P4_9HYPH</name>
<dbReference type="EMBL" id="LJSX01000017">
    <property type="protein sequence ID" value="KPQ10238.1"/>
    <property type="molecule type" value="Genomic_DNA"/>
</dbReference>
<dbReference type="GO" id="GO:0004519">
    <property type="term" value="F:endonuclease activity"/>
    <property type="evidence" value="ECO:0007669"/>
    <property type="project" value="UniProtKB-KW"/>
</dbReference>
<dbReference type="OrthoDB" id="3078554at2"/>
<keyword evidence="4" id="KW-1185">Reference proteome</keyword>
<dbReference type="SUPFAM" id="SSF48150">
    <property type="entry name" value="DNA-glycosylase"/>
    <property type="match status" value="1"/>
</dbReference>
<dbReference type="Proteomes" id="UP000050497">
    <property type="component" value="Unassembled WGS sequence"/>
</dbReference>
<dbReference type="STRING" id="1653334.GA0071312_1904"/>
<accession>A0A0P7Y7P4</accession>
<dbReference type="EMBL" id="FMBM01000002">
    <property type="protein sequence ID" value="SCC80974.1"/>
    <property type="molecule type" value="Genomic_DNA"/>
</dbReference>
<keyword evidence="1" id="KW-0540">Nuclease</keyword>
<proteinExistence type="predicted"/>
<comment type="caution">
    <text evidence="1">The sequence shown here is derived from an EMBL/GenBank/DDBJ whole genome shotgun (WGS) entry which is preliminary data.</text>
</comment>
<protein>
    <submittedName>
        <fullName evidence="2">Endonuclease III</fullName>
    </submittedName>
    <submittedName>
        <fullName evidence="1">Putative EndoIII-related endonuclease</fullName>
    </submittedName>
</protein>
<dbReference type="AlphaFoldDB" id="A0A0P7Y7P4"/>
<keyword evidence="1" id="KW-0255">Endonuclease</keyword>
<organism evidence="1 3">
    <name type="scientific">Saliniramus fredricksonii</name>
    <dbReference type="NCBI Taxonomy" id="1653334"/>
    <lineage>
        <taxon>Bacteria</taxon>
        <taxon>Pseudomonadati</taxon>
        <taxon>Pseudomonadota</taxon>
        <taxon>Alphaproteobacteria</taxon>
        <taxon>Hyphomicrobiales</taxon>
        <taxon>Salinarimonadaceae</taxon>
        <taxon>Saliniramus</taxon>
    </lineage>
</organism>
<reference evidence="1 3" key="1">
    <citation type="submission" date="2015-09" db="EMBL/GenBank/DDBJ databases">
        <title>Identification and resolution of microdiversity through metagenomic sequencing of parallel consortia.</title>
        <authorList>
            <person name="Nelson W.C."/>
            <person name="Romine M.F."/>
            <person name="Lindemann S.R."/>
        </authorList>
    </citation>
    <scope>NUCLEOTIDE SEQUENCE [LARGE SCALE GENOMIC DNA]</scope>
    <source>
        <strain evidence="1">HL-109</strain>
    </source>
</reference>
<evidence type="ECO:0000313" key="4">
    <source>
        <dbReference type="Proteomes" id="UP000182800"/>
    </source>
</evidence>
<evidence type="ECO:0000313" key="1">
    <source>
        <dbReference type="EMBL" id="KPQ10238.1"/>
    </source>
</evidence>
<evidence type="ECO:0000313" key="3">
    <source>
        <dbReference type="Proteomes" id="UP000050497"/>
    </source>
</evidence>
<keyword evidence="1" id="KW-0378">Hydrolase</keyword>
<dbReference type="InterPro" id="IPR011257">
    <property type="entry name" value="DNA_glycosylase"/>
</dbReference>
<dbReference type="Proteomes" id="UP000182800">
    <property type="component" value="Unassembled WGS sequence"/>
</dbReference>
<reference evidence="2 4" key="2">
    <citation type="submission" date="2016-08" db="EMBL/GenBank/DDBJ databases">
        <authorList>
            <person name="Varghese N."/>
            <person name="Submissions Spin"/>
        </authorList>
    </citation>
    <scope>NUCLEOTIDE SEQUENCE [LARGE SCALE GENOMIC DNA]</scope>
    <source>
        <strain evidence="2 4">HL-109</strain>
    </source>
</reference>
<gene>
    <name evidence="2" type="ORF">GA0071312_1904</name>
    <name evidence="1" type="ORF">HLUCCO17_11610</name>
</gene>
<dbReference type="GO" id="GO:0006281">
    <property type="term" value="P:DNA repair"/>
    <property type="evidence" value="ECO:0007669"/>
    <property type="project" value="InterPro"/>
</dbReference>